<comment type="similarity">
    <text evidence="1 7 8">Belongs to the universal ribosomal protein uS4 family.</text>
</comment>
<dbReference type="CDD" id="cd00165">
    <property type="entry name" value="S4"/>
    <property type="match status" value="1"/>
</dbReference>
<dbReference type="Pfam" id="PF00163">
    <property type="entry name" value="Ribosomal_S4"/>
    <property type="match status" value="1"/>
</dbReference>
<dbReference type="KEGG" id="sfc:Spiaf_1720"/>
<dbReference type="PANTHER" id="PTHR11831:SF4">
    <property type="entry name" value="SMALL RIBOSOMAL SUBUNIT PROTEIN US4M"/>
    <property type="match status" value="1"/>
</dbReference>
<dbReference type="SMART" id="SM01390">
    <property type="entry name" value="Ribosomal_S4"/>
    <property type="match status" value="1"/>
</dbReference>
<dbReference type="Gene3D" id="3.10.290.10">
    <property type="entry name" value="RNA-binding S4 domain"/>
    <property type="match status" value="1"/>
</dbReference>
<evidence type="ECO:0000256" key="7">
    <source>
        <dbReference type="HAMAP-Rule" id="MF_01306"/>
    </source>
</evidence>
<keyword evidence="3 7" id="KW-0694">RNA-binding</keyword>
<dbReference type="InterPro" id="IPR001912">
    <property type="entry name" value="Ribosomal_uS4_N"/>
</dbReference>
<evidence type="ECO:0000256" key="2">
    <source>
        <dbReference type="ARBA" id="ARBA00022730"/>
    </source>
</evidence>
<dbReference type="Proteomes" id="UP000007383">
    <property type="component" value="Chromosome"/>
</dbReference>
<dbReference type="EMBL" id="CP003282">
    <property type="protein sequence ID" value="AFG37777.1"/>
    <property type="molecule type" value="Genomic_DNA"/>
</dbReference>
<organism evidence="11 12">
    <name type="scientific">Spirochaeta africana (strain ATCC 700263 / DSM 8902 / Z-7692)</name>
    <dbReference type="NCBI Taxonomy" id="889378"/>
    <lineage>
        <taxon>Bacteria</taxon>
        <taxon>Pseudomonadati</taxon>
        <taxon>Spirochaetota</taxon>
        <taxon>Spirochaetia</taxon>
        <taxon>Spirochaetales</taxon>
        <taxon>Spirochaetaceae</taxon>
        <taxon>Spirochaeta</taxon>
    </lineage>
</organism>
<evidence type="ECO:0000313" key="12">
    <source>
        <dbReference type="Proteomes" id="UP000007383"/>
    </source>
</evidence>
<dbReference type="PROSITE" id="PS50889">
    <property type="entry name" value="S4"/>
    <property type="match status" value="1"/>
</dbReference>
<dbReference type="Gene3D" id="1.10.1050.10">
    <property type="entry name" value="Ribosomal Protein S4 Delta 41, Chain A, domain 1"/>
    <property type="match status" value="1"/>
</dbReference>
<sequence>MARNTKAKGKIVRRLGINIYGNQKYDRLLKRKPQGPGNPKRGRIRQTEYGRQLVEKQKLKFAYGLSERQFRNLFEEAKRQKGVAGHNMLILLERRLDNVVYRLGMATSRSQARQLVSHGHIHQNGRKVTIPSALVREGDTISVKDKKSTQDLVRGLLSENASRPVPAWLAIDKDSMVAKVNILPSRDAIPTIADEQLVVEYYAK</sequence>
<dbReference type="InterPro" id="IPR018079">
    <property type="entry name" value="Ribosomal_uS4_CS"/>
</dbReference>
<dbReference type="GO" id="GO:0015935">
    <property type="term" value="C:small ribosomal subunit"/>
    <property type="evidence" value="ECO:0007669"/>
    <property type="project" value="InterPro"/>
</dbReference>
<reference evidence="12" key="1">
    <citation type="journal article" date="2013" name="Stand. Genomic Sci.">
        <title>Complete genome sequence of the halophilic bacterium Spirochaeta africana type strain (Z-7692(T)) from the alkaline Lake Magadi in the East African Rift.</title>
        <authorList>
            <person name="Liolos K."/>
            <person name="Abt B."/>
            <person name="Scheuner C."/>
            <person name="Teshima H."/>
            <person name="Held B."/>
            <person name="Lapidus A."/>
            <person name="Nolan M."/>
            <person name="Lucas S."/>
            <person name="Deshpande S."/>
            <person name="Cheng J.F."/>
            <person name="Tapia R."/>
            <person name="Goodwin L.A."/>
            <person name="Pitluck S."/>
            <person name="Pagani I."/>
            <person name="Ivanova N."/>
            <person name="Mavromatis K."/>
            <person name="Mikhailova N."/>
            <person name="Huntemann M."/>
            <person name="Pati A."/>
            <person name="Chen A."/>
            <person name="Palaniappan K."/>
            <person name="Land M."/>
            <person name="Rohde M."/>
            <person name="Tindall B.J."/>
            <person name="Detter J.C."/>
            <person name="Goker M."/>
            <person name="Bristow J."/>
            <person name="Eisen J.A."/>
            <person name="Markowitz V."/>
            <person name="Hugenholtz P."/>
            <person name="Woyke T."/>
            <person name="Klenk H.P."/>
            <person name="Kyrpides N.C."/>
        </authorList>
    </citation>
    <scope>NUCLEOTIDE SEQUENCE</scope>
    <source>
        <strain evidence="12">ATCC 700263 / DSM 8902 / Z-7692</strain>
    </source>
</reference>
<evidence type="ECO:0000256" key="4">
    <source>
        <dbReference type="ARBA" id="ARBA00022980"/>
    </source>
</evidence>
<accession>H9UJT4</accession>
<dbReference type="GO" id="GO:0003735">
    <property type="term" value="F:structural constituent of ribosome"/>
    <property type="evidence" value="ECO:0007669"/>
    <property type="project" value="InterPro"/>
</dbReference>
<dbReference type="HAMAP" id="MF_01306_B">
    <property type="entry name" value="Ribosomal_uS4_B"/>
    <property type="match status" value="1"/>
</dbReference>
<dbReference type="InterPro" id="IPR002942">
    <property type="entry name" value="S4_RNA-bd"/>
</dbReference>
<dbReference type="SMART" id="SM00363">
    <property type="entry name" value="S4"/>
    <property type="match status" value="1"/>
</dbReference>
<keyword evidence="5 7" id="KW-0687">Ribonucleoprotein</keyword>
<evidence type="ECO:0000256" key="5">
    <source>
        <dbReference type="ARBA" id="ARBA00023274"/>
    </source>
</evidence>
<dbReference type="InterPro" id="IPR022801">
    <property type="entry name" value="Ribosomal_uS4"/>
</dbReference>
<dbReference type="PANTHER" id="PTHR11831">
    <property type="entry name" value="30S 40S RIBOSOMAL PROTEIN"/>
    <property type="match status" value="1"/>
</dbReference>
<dbReference type="Pfam" id="PF01479">
    <property type="entry name" value="S4"/>
    <property type="match status" value="1"/>
</dbReference>
<dbReference type="SUPFAM" id="SSF55174">
    <property type="entry name" value="Alpha-L RNA-binding motif"/>
    <property type="match status" value="1"/>
</dbReference>
<dbReference type="GO" id="GO:0042274">
    <property type="term" value="P:ribosomal small subunit biogenesis"/>
    <property type="evidence" value="ECO:0007669"/>
    <property type="project" value="TreeGrafter"/>
</dbReference>
<dbReference type="eggNOG" id="COG0522">
    <property type="taxonomic scope" value="Bacteria"/>
</dbReference>
<dbReference type="HOGENOM" id="CLU_092403_0_4_12"/>
<dbReference type="OrthoDB" id="9803672at2"/>
<gene>
    <name evidence="7" type="primary">rpsD</name>
    <name evidence="11" type="ordered locus">Spiaf_1720</name>
</gene>
<dbReference type="PROSITE" id="PS00632">
    <property type="entry name" value="RIBOSOMAL_S4"/>
    <property type="match status" value="1"/>
</dbReference>
<feature type="domain" description="Small ribosomal subunit protein uS4 N-terminal" evidence="10">
    <location>
        <begin position="3"/>
        <end position="93"/>
    </location>
</feature>
<dbReference type="RefSeq" id="WP_014455760.1">
    <property type="nucleotide sequence ID" value="NC_017098.1"/>
</dbReference>
<name>H9UJT4_SPIAZ</name>
<dbReference type="AlphaFoldDB" id="H9UJT4"/>
<evidence type="ECO:0000256" key="8">
    <source>
        <dbReference type="RuleBase" id="RU003699"/>
    </source>
</evidence>
<evidence type="ECO:0000259" key="9">
    <source>
        <dbReference type="SMART" id="SM00363"/>
    </source>
</evidence>
<evidence type="ECO:0000256" key="1">
    <source>
        <dbReference type="ARBA" id="ARBA00007465"/>
    </source>
</evidence>
<evidence type="ECO:0000259" key="10">
    <source>
        <dbReference type="SMART" id="SM01390"/>
    </source>
</evidence>
<feature type="domain" description="RNA-binding S4" evidence="9">
    <location>
        <begin position="94"/>
        <end position="154"/>
    </location>
</feature>
<keyword evidence="2 7" id="KW-0699">rRNA-binding</keyword>
<evidence type="ECO:0000313" key="11">
    <source>
        <dbReference type="EMBL" id="AFG37777.1"/>
    </source>
</evidence>
<dbReference type="GO" id="GO:0019843">
    <property type="term" value="F:rRNA binding"/>
    <property type="evidence" value="ECO:0007669"/>
    <property type="project" value="UniProtKB-UniRule"/>
</dbReference>
<dbReference type="NCBIfam" id="NF003717">
    <property type="entry name" value="PRK05327.1"/>
    <property type="match status" value="1"/>
</dbReference>
<dbReference type="InterPro" id="IPR005709">
    <property type="entry name" value="Ribosomal_uS4_bac-type"/>
</dbReference>
<keyword evidence="12" id="KW-1185">Reference proteome</keyword>
<evidence type="ECO:0000256" key="6">
    <source>
        <dbReference type="ARBA" id="ARBA00035254"/>
    </source>
</evidence>
<dbReference type="FunFam" id="3.10.290.10:FF:000001">
    <property type="entry name" value="30S ribosomal protein S4"/>
    <property type="match status" value="1"/>
</dbReference>
<keyword evidence="4 7" id="KW-0689">Ribosomal protein</keyword>
<dbReference type="NCBIfam" id="TIGR01017">
    <property type="entry name" value="rpsD_bact"/>
    <property type="match status" value="1"/>
</dbReference>
<dbReference type="GO" id="GO:0006412">
    <property type="term" value="P:translation"/>
    <property type="evidence" value="ECO:0007669"/>
    <property type="project" value="UniProtKB-UniRule"/>
</dbReference>
<comment type="function">
    <text evidence="7">With S5 and S12 plays an important role in translational accuracy.</text>
</comment>
<protein>
    <recommendedName>
        <fullName evidence="6 7">Small ribosomal subunit protein uS4</fullName>
    </recommendedName>
</protein>
<dbReference type="PATRIC" id="fig|889378.3.peg.1706"/>
<evidence type="ECO:0000256" key="3">
    <source>
        <dbReference type="ARBA" id="ARBA00022884"/>
    </source>
</evidence>
<dbReference type="STRING" id="889378.Spiaf_1720"/>
<comment type="function">
    <text evidence="7">One of the primary rRNA binding proteins, it binds directly to 16S rRNA where it nucleates assembly of the body of the 30S subunit.</text>
</comment>
<comment type="subunit">
    <text evidence="7">Part of the 30S ribosomal subunit. Contacts protein S5. The interaction surface between S4 and S5 is involved in control of translational fidelity.</text>
</comment>
<proteinExistence type="inferred from homology"/>
<dbReference type="InterPro" id="IPR036986">
    <property type="entry name" value="S4_RNA-bd_sf"/>
</dbReference>